<dbReference type="Pfam" id="PF00072">
    <property type="entry name" value="Response_reg"/>
    <property type="match status" value="1"/>
</dbReference>
<dbReference type="AlphaFoldDB" id="A0A158EHL3"/>
<dbReference type="Pfam" id="PF00196">
    <property type="entry name" value="GerE"/>
    <property type="match status" value="1"/>
</dbReference>
<dbReference type="PANTHER" id="PTHR45566">
    <property type="entry name" value="HTH-TYPE TRANSCRIPTIONAL REGULATOR YHJB-RELATED"/>
    <property type="match status" value="1"/>
</dbReference>
<dbReference type="SMART" id="SM00421">
    <property type="entry name" value="HTH_LUXR"/>
    <property type="match status" value="1"/>
</dbReference>
<dbReference type="CDD" id="cd17535">
    <property type="entry name" value="REC_NarL-like"/>
    <property type="match status" value="1"/>
</dbReference>
<protein>
    <submittedName>
        <fullName evidence="6">Two component LuxR family transcriptional regulator</fullName>
    </submittedName>
</protein>
<dbReference type="InterPro" id="IPR058245">
    <property type="entry name" value="NreC/VraR/RcsB-like_REC"/>
</dbReference>
<dbReference type="InterPro" id="IPR051015">
    <property type="entry name" value="EvgA-like"/>
</dbReference>
<dbReference type="InterPro" id="IPR000792">
    <property type="entry name" value="Tscrpt_reg_LuxR_C"/>
</dbReference>
<keyword evidence="1 3" id="KW-0597">Phosphoprotein</keyword>
<dbReference type="InterPro" id="IPR001789">
    <property type="entry name" value="Sig_transdc_resp-reg_receiver"/>
</dbReference>
<evidence type="ECO:0000313" key="6">
    <source>
        <dbReference type="EMBL" id="SAL06283.1"/>
    </source>
</evidence>
<dbReference type="InterPro" id="IPR011006">
    <property type="entry name" value="CheY-like_superfamily"/>
</dbReference>
<name>A0A158EHL3_9BURK</name>
<dbReference type="Proteomes" id="UP000071859">
    <property type="component" value="Unassembled WGS sequence"/>
</dbReference>
<dbReference type="PROSITE" id="PS00622">
    <property type="entry name" value="HTH_LUXR_1"/>
    <property type="match status" value="1"/>
</dbReference>
<reference evidence="6" key="1">
    <citation type="submission" date="2016-01" db="EMBL/GenBank/DDBJ databases">
        <authorList>
            <person name="Peeters C."/>
        </authorList>
    </citation>
    <scope>NUCLEOTIDE SEQUENCE</scope>
    <source>
        <strain evidence="6">LMG 29321</strain>
    </source>
</reference>
<dbReference type="SUPFAM" id="SSF46894">
    <property type="entry name" value="C-terminal effector domain of the bipartite response regulators"/>
    <property type="match status" value="1"/>
</dbReference>
<accession>A0A158EHL3</accession>
<keyword evidence="2" id="KW-0238">DNA-binding</keyword>
<dbReference type="Gene3D" id="3.40.50.2300">
    <property type="match status" value="1"/>
</dbReference>
<dbReference type="PROSITE" id="PS50043">
    <property type="entry name" value="HTH_LUXR_2"/>
    <property type="match status" value="1"/>
</dbReference>
<keyword evidence="7" id="KW-1185">Reference proteome</keyword>
<proteinExistence type="predicted"/>
<dbReference type="RefSeq" id="WP_062612184.1">
    <property type="nucleotide sequence ID" value="NZ_FCOX02000109.1"/>
</dbReference>
<evidence type="ECO:0000259" key="5">
    <source>
        <dbReference type="PROSITE" id="PS50110"/>
    </source>
</evidence>
<organism evidence="6 7">
    <name type="scientific">Caballeronia calidae</name>
    <dbReference type="NCBI Taxonomy" id="1777139"/>
    <lineage>
        <taxon>Bacteria</taxon>
        <taxon>Pseudomonadati</taxon>
        <taxon>Pseudomonadota</taxon>
        <taxon>Betaproteobacteria</taxon>
        <taxon>Burkholderiales</taxon>
        <taxon>Burkholderiaceae</taxon>
        <taxon>Caballeronia</taxon>
    </lineage>
</organism>
<evidence type="ECO:0000256" key="3">
    <source>
        <dbReference type="PROSITE-ProRule" id="PRU00169"/>
    </source>
</evidence>
<sequence length="226" mass="24290">MPNFLIVDDHPLLRAGLSAVLSRAEEFYPVRVWEAGTRQQAHGVLTSIGVSIDLAFYDLNLPDSEGIEGFRTMKAALPQLPFAIVSGMADMETIAATYAAGASGFFRKDTSAEILIHGTALILNGGIFIDPIYFQQKMAPAEGRLDETQRCGSRRAASSQREEAVLDLLRQGLGNKEIAAKLGVAEGTVKAYVSALLTRYKVRSRAQLIVVTAMQGPPAGGVAREP</sequence>
<dbReference type="PROSITE" id="PS50110">
    <property type="entry name" value="RESPONSE_REGULATORY"/>
    <property type="match status" value="1"/>
</dbReference>
<dbReference type="SUPFAM" id="SSF52172">
    <property type="entry name" value="CheY-like"/>
    <property type="match status" value="1"/>
</dbReference>
<gene>
    <name evidence="6" type="ORF">AWB78_07985</name>
</gene>
<feature type="modified residue" description="4-aspartylphosphate" evidence="3">
    <location>
        <position position="58"/>
    </location>
</feature>
<evidence type="ECO:0000313" key="7">
    <source>
        <dbReference type="Proteomes" id="UP000071859"/>
    </source>
</evidence>
<dbReference type="SMART" id="SM00448">
    <property type="entry name" value="REC"/>
    <property type="match status" value="1"/>
</dbReference>
<dbReference type="EMBL" id="FCOX02000109">
    <property type="protein sequence ID" value="SAL06283.1"/>
    <property type="molecule type" value="Genomic_DNA"/>
</dbReference>
<dbReference type="PANTHER" id="PTHR45566:SF1">
    <property type="entry name" value="HTH-TYPE TRANSCRIPTIONAL REGULATOR YHJB-RELATED"/>
    <property type="match status" value="1"/>
</dbReference>
<dbReference type="CDD" id="cd06170">
    <property type="entry name" value="LuxR_C_like"/>
    <property type="match status" value="1"/>
</dbReference>
<evidence type="ECO:0000259" key="4">
    <source>
        <dbReference type="PROSITE" id="PS50043"/>
    </source>
</evidence>
<dbReference type="GO" id="GO:0000160">
    <property type="term" value="P:phosphorelay signal transduction system"/>
    <property type="evidence" value="ECO:0007669"/>
    <property type="project" value="InterPro"/>
</dbReference>
<dbReference type="OrthoDB" id="3374006at2"/>
<evidence type="ECO:0000256" key="2">
    <source>
        <dbReference type="ARBA" id="ARBA00023125"/>
    </source>
</evidence>
<dbReference type="GO" id="GO:0006355">
    <property type="term" value="P:regulation of DNA-templated transcription"/>
    <property type="evidence" value="ECO:0007669"/>
    <property type="project" value="InterPro"/>
</dbReference>
<feature type="domain" description="Response regulatory" evidence="5">
    <location>
        <begin position="3"/>
        <end position="123"/>
    </location>
</feature>
<feature type="domain" description="HTH luxR-type" evidence="4">
    <location>
        <begin position="152"/>
        <end position="216"/>
    </location>
</feature>
<dbReference type="PRINTS" id="PR00038">
    <property type="entry name" value="HTHLUXR"/>
</dbReference>
<dbReference type="GO" id="GO:0003677">
    <property type="term" value="F:DNA binding"/>
    <property type="evidence" value="ECO:0007669"/>
    <property type="project" value="UniProtKB-KW"/>
</dbReference>
<evidence type="ECO:0000256" key="1">
    <source>
        <dbReference type="ARBA" id="ARBA00022553"/>
    </source>
</evidence>
<comment type="caution">
    <text evidence="6">The sequence shown here is derived from an EMBL/GenBank/DDBJ whole genome shotgun (WGS) entry which is preliminary data.</text>
</comment>
<dbReference type="InterPro" id="IPR016032">
    <property type="entry name" value="Sig_transdc_resp-reg_C-effctor"/>
</dbReference>